<gene>
    <name evidence="1" type="ORF">THARTR1_08116</name>
</gene>
<reference evidence="1 2" key="1">
    <citation type="submission" date="2017-02" db="EMBL/GenBank/DDBJ databases">
        <title>Genomes of Trichoderma spp. with biocontrol activity.</title>
        <authorList>
            <person name="Gardiner D."/>
            <person name="Kazan K."/>
            <person name="Vos C."/>
            <person name="Harvey P."/>
        </authorList>
    </citation>
    <scope>NUCLEOTIDE SEQUENCE [LARGE SCALE GENOMIC DNA]</scope>
    <source>
        <strain evidence="1 2">Tr1</strain>
    </source>
</reference>
<comment type="caution">
    <text evidence="1">The sequence shown here is derived from an EMBL/GenBank/DDBJ whole genome shotgun (WGS) entry which is preliminary data.</text>
</comment>
<evidence type="ECO:0000313" key="2">
    <source>
        <dbReference type="Proteomes" id="UP000236290"/>
    </source>
</evidence>
<dbReference type="Proteomes" id="UP000236290">
    <property type="component" value="Unassembled WGS sequence"/>
</dbReference>
<name>A0A2K0U0D1_TRIHA</name>
<organism evidence="1 2">
    <name type="scientific">Trichoderma harzianum</name>
    <name type="common">Hypocrea lixii</name>
    <dbReference type="NCBI Taxonomy" id="5544"/>
    <lineage>
        <taxon>Eukaryota</taxon>
        <taxon>Fungi</taxon>
        <taxon>Dikarya</taxon>
        <taxon>Ascomycota</taxon>
        <taxon>Pezizomycotina</taxon>
        <taxon>Sordariomycetes</taxon>
        <taxon>Hypocreomycetidae</taxon>
        <taxon>Hypocreales</taxon>
        <taxon>Hypocreaceae</taxon>
        <taxon>Trichoderma</taxon>
    </lineage>
</organism>
<dbReference type="AlphaFoldDB" id="A0A2K0U0D1"/>
<protein>
    <submittedName>
        <fullName evidence="1">Uncharacterized protein</fullName>
    </submittedName>
</protein>
<sequence>MCISAFDLQNTKGLRERFIRVNPPPMDASFSFDDADAFLGNPTGILAPPHDTEDAT</sequence>
<dbReference type="EMBL" id="MTYI01000134">
    <property type="protein sequence ID" value="PNP51212.1"/>
    <property type="molecule type" value="Genomic_DNA"/>
</dbReference>
<accession>A0A2K0U0D1</accession>
<proteinExistence type="predicted"/>
<evidence type="ECO:0000313" key="1">
    <source>
        <dbReference type="EMBL" id="PNP51212.1"/>
    </source>
</evidence>